<dbReference type="GeneID" id="7828861"/>
<organism evidence="4 5">
    <name type="scientific">Tetrahymena thermophila (strain SB210)</name>
    <dbReference type="NCBI Taxonomy" id="312017"/>
    <lineage>
        <taxon>Eukaryota</taxon>
        <taxon>Sar</taxon>
        <taxon>Alveolata</taxon>
        <taxon>Ciliophora</taxon>
        <taxon>Intramacronucleata</taxon>
        <taxon>Oligohymenophorea</taxon>
        <taxon>Hymenostomatida</taxon>
        <taxon>Tetrahymenina</taxon>
        <taxon>Tetrahymenidae</taxon>
        <taxon>Tetrahymena</taxon>
    </lineage>
</organism>
<dbReference type="HOGENOM" id="CLU_478606_0_0_1"/>
<dbReference type="KEGG" id="tet:TTHERM_00628650"/>
<evidence type="ECO:0000256" key="1">
    <source>
        <dbReference type="SAM" id="Coils"/>
    </source>
</evidence>
<feature type="compositionally biased region" description="Basic and acidic residues" evidence="2">
    <location>
        <begin position="518"/>
        <end position="536"/>
    </location>
</feature>
<feature type="compositionally biased region" description="Acidic residues" evidence="2">
    <location>
        <begin position="537"/>
        <end position="546"/>
    </location>
</feature>
<dbReference type="InParanoid" id="Q23RT3"/>
<accession>Q23RT3</accession>
<feature type="signal peptide" evidence="3">
    <location>
        <begin position="1"/>
        <end position="22"/>
    </location>
</feature>
<evidence type="ECO:0000256" key="3">
    <source>
        <dbReference type="SAM" id="SignalP"/>
    </source>
</evidence>
<dbReference type="Proteomes" id="UP000009168">
    <property type="component" value="Unassembled WGS sequence"/>
</dbReference>
<feature type="chain" id="PRO_5004201922" description="Transmembrane protein" evidence="3">
    <location>
        <begin position="23"/>
        <end position="570"/>
    </location>
</feature>
<dbReference type="eggNOG" id="ENOG502SZ9R">
    <property type="taxonomic scope" value="Eukaryota"/>
</dbReference>
<evidence type="ECO:0000313" key="4">
    <source>
        <dbReference type="EMBL" id="EAR99306.1"/>
    </source>
</evidence>
<dbReference type="EMBL" id="GG662641">
    <property type="protein sequence ID" value="EAR99306.1"/>
    <property type="molecule type" value="Genomic_DNA"/>
</dbReference>
<evidence type="ECO:0008006" key="6">
    <source>
        <dbReference type="Google" id="ProtNLM"/>
    </source>
</evidence>
<gene>
    <name evidence="4" type="ORF">TTHERM_00628650</name>
</gene>
<feature type="region of interest" description="Disordered" evidence="2">
    <location>
        <begin position="62"/>
        <end position="93"/>
    </location>
</feature>
<keyword evidence="1" id="KW-0175">Coiled coil</keyword>
<feature type="coiled-coil region" evidence="1">
    <location>
        <begin position="366"/>
        <end position="397"/>
    </location>
</feature>
<keyword evidence="5" id="KW-1185">Reference proteome</keyword>
<protein>
    <recommendedName>
        <fullName evidence="6">Transmembrane protein</fullName>
    </recommendedName>
</protein>
<evidence type="ECO:0000256" key="2">
    <source>
        <dbReference type="SAM" id="MobiDB-lite"/>
    </source>
</evidence>
<evidence type="ECO:0000313" key="5">
    <source>
        <dbReference type="Proteomes" id="UP000009168"/>
    </source>
</evidence>
<proteinExistence type="predicted"/>
<dbReference type="RefSeq" id="XP_001019551.1">
    <property type="nucleotide sequence ID" value="XM_001019551.2"/>
</dbReference>
<name>Q23RT3_TETTS</name>
<reference evidence="5" key="1">
    <citation type="journal article" date="2006" name="PLoS Biol.">
        <title>Macronuclear genome sequence of the ciliate Tetrahymena thermophila, a model eukaryote.</title>
        <authorList>
            <person name="Eisen J.A."/>
            <person name="Coyne R.S."/>
            <person name="Wu M."/>
            <person name="Wu D."/>
            <person name="Thiagarajan M."/>
            <person name="Wortman J.R."/>
            <person name="Badger J.H."/>
            <person name="Ren Q."/>
            <person name="Amedeo P."/>
            <person name="Jones K.M."/>
            <person name="Tallon L.J."/>
            <person name="Delcher A.L."/>
            <person name="Salzberg S.L."/>
            <person name="Silva J.C."/>
            <person name="Haas B.J."/>
            <person name="Majoros W.H."/>
            <person name="Farzad M."/>
            <person name="Carlton J.M."/>
            <person name="Smith R.K. Jr."/>
            <person name="Garg J."/>
            <person name="Pearlman R.E."/>
            <person name="Karrer K.M."/>
            <person name="Sun L."/>
            <person name="Manning G."/>
            <person name="Elde N.C."/>
            <person name="Turkewitz A.P."/>
            <person name="Asai D.J."/>
            <person name="Wilkes D.E."/>
            <person name="Wang Y."/>
            <person name="Cai H."/>
            <person name="Collins K."/>
            <person name="Stewart B.A."/>
            <person name="Lee S.R."/>
            <person name="Wilamowska K."/>
            <person name="Weinberg Z."/>
            <person name="Ruzzo W.L."/>
            <person name="Wloga D."/>
            <person name="Gaertig J."/>
            <person name="Frankel J."/>
            <person name="Tsao C.-C."/>
            <person name="Gorovsky M.A."/>
            <person name="Keeling P.J."/>
            <person name="Waller R.F."/>
            <person name="Patron N.J."/>
            <person name="Cherry J.M."/>
            <person name="Stover N.A."/>
            <person name="Krieger C.J."/>
            <person name="del Toro C."/>
            <person name="Ryder H.F."/>
            <person name="Williamson S.C."/>
            <person name="Barbeau R.A."/>
            <person name="Hamilton E.P."/>
            <person name="Orias E."/>
        </authorList>
    </citation>
    <scope>NUCLEOTIDE SEQUENCE [LARGE SCALE GENOMIC DNA]</scope>
    <source>
        <strain evidence="5">SB210</strain>
    </source>
</reference>
<feature type="region of interest" description="Disordered" evidence="2">
    <location>
        <begin position="518"/>
        <end position="546"/>
    </location>
</feature>
<dbReference type="AlphaFoldDB" id="Q23RT3"/>
<sequence>MKSQKKIFILLFLASAFHLSLSQVEETQIGVKKFLFIQQEAQEGVQQQAVDTTNQQNNTTLLDTQNTQNNTNQPVQPTQQAGAQAQNATQQVTQEEEKKEKNLLLVVPFSKEQFEAEMKIQSLKLQDESKKYYQLNLETLKNITVENKKIIDQKKALIKLYLNHTMIYLDAQIQVLQRELEQNHELIIQLASAIMLSTLDHYEQKISQYRIKIEEILLKVDPPVTICKRIMSCQGCTAQQDCVWSTDRRACFVGSKYDGCYFDFCEFYIKDYCFSNAKIDLEEQNMLDHYSEDEKLAKIMDELYDEEDVELVAQRIPQTQKNYYLQLQNKLIDLKDKIQRVRIYINYVKKVYFKLRYQNIIFKRKRKQQKEEDEKFIKQIEEIEEQFLKNIKETEEEKKLTIDDIIKNEKALEIAAKNGNGEANGQQQEEKLIISKDGQIKLSNGQIIEGIIVIDGKVYDQITGEERKDLKVVDGQLVGEDGKPITASQLQHQLEEEQGFMDGLLTNWFGDDYEAPEKTTLSEKDQEALEKEKDETIIDVDSEEIQNEEQTILEYVSDQVQQQNQDKDDE</sequence>
<keyword evidence="3" id="KW-0732">Signal</keyword>